<dbReference type="EMBL" id="CP080096">
    <property type="protein sequence ID" value="QYD73733.1"/>
    <property type="molecule type" value="Genomic_DNA"/>
</dbReference>
<sequence>MFACTALSAVSVQCAYADADADAVPEETITVEGLTHPTDILIDKWGVPHIFADNERDAFFVQGFNAARDRMFQIDLWRRRGLGELAEVFGPAYVEQDKATRLFLYRGDMAAEWKRYGPDAKPVASRFAAGVNAYIDWLAAHPDRLPYEFRKVGYWPAKWSVDDIVRIRSHGLTRNLTSEVARARVACKGSVADDTVRFGLQPPWQTKVPEGLDPCLPNDVLKVFTLATQSVHVTKESLKSADAATTVIAAADNPEEVTEGSNNWVIAPDKSATGRAIMANDPHRAYAAPSLRYIQQISTPTLDIIGGGEPSAPGISIGHNGSIAYGLTIFNIDQEDLYVYQLNPANPHEYRYKGRWEPMHIVHEKIAVRGGAPVDAQLAFTRHGPVIYTESARNRAFAVRTAWLQPGMSPYFDSMRYMRAKNFAEFKRDLSTWGAPTVNQVYADIQGNIGWVPSGLAPKRPNWDGLMPVPGDGRYEWAGFWPRDDMPSAYDPSDGYFTTSNEMNLPAGYPYKERKLGFEWTNGSRHQRIDEVLKSLPKVSIEDSERLQNDIVSIPARRLVALLAPLSSDDPDTRAALAMLKGWDAQMRADSAQAALEEVWLSRHLGRAFKQAVLPKATADAFSAPDTAVMLDSLERPEARFGGDAQTAQSKRDAVLLSSLHEAYEEMVRLQGADQSAWQWGKLQTNLNAHPFADLVDEQTRAKLNVGPIGKGGSAYTPNQSTYRASDFRQTNGPSFRVIVDVGNWDNSRAVNLPGESGDPDNPHYRDLTQMWLDGEYFLLLYTRSAVEKATQKRIHLVPGSQTQ</sequence>
<dbReference type="PANTHER" id="PTHR34218">
    <property type="entry name" value="PEPTIDASE S45 PENICILLIN AMIDASE"/>
    <property type="match status" value="1"/>
</dbReference>
<dbReference type="Gene3D" id="1.10.1400.10">
    <property type="match status" value="1"/>
</dbReference>
<comment type="similarity">
    <text evidence="1">Belongs to the peptidase S45 family.</text>
</comment>
<dbReference type="SUPFAM" id="SSF56235">
    <property type="entry name" value="N-terminal nucleophile aminohydrolases (Ntn hydrolases)"/>
    <property type="match status" value="1"/>
</dbReference>
<gene>
    <name evidence="4" type="ORF">KZJ38_23545</name>
</gene>
<dbReference type="Gene3D" id="1.10.439.10">
    <property type="entry name" value="Penicillin Amidohydrolase, domain 1"/>
    <property type="match status" value="1"/>
</dbReference>
<dbReference type="InterPro" id="IPR029055">
    <property type="entry name" value="Ntn_hydrolases_N"/>
</dbReference>
<dbReference type="CDD" id="cd03747">
    <property type="entry name" value="Ntn_PGA_like"/>
    <property type="match status" value="1"/>
</dbReference>
<accession>A0ABX8V3T7</accession>
<evidence type="ECO:0000313" key="5">
    <source>
        <dbReference type="Proteomes" id="UP000826462"/>
    </source>
</evidence>
<dbReference type="InterPro" id="IPR043147">
    <property type="entry name" value="Penicillin_amidase_A-knob"/>
</dbReference>
<protein>
    <submittedName>
        <fullName evidence="4">Penicillin acylase family protein</fullName>
    </submittedName>
</protein>
<evidence type="ECO:0000256" key="2">
    <source>
        <dbReference type="ARBA" id="ARBA00022801"/>
    </source>
</evidence>
<dbReference type="PIRSF" id="PIRSF001227">
    <property type="entry name" value="Pen_acylase"/>
    <property type="match status" value="1"/>
</dbReference>
<keyword evidence="2" id="KW-0378">Hydrolase</keyword>
<keyword evidence="3" id="KW-0865">Zymogen</keyword>
<evidence type="ECO:0000256" key="3">
    <source>
        <dbReference type="ARBA" id="ARBA00023145"/>
    </source>
</evidence>
<dbReference type="Gene3D" id="2.30.120.10">
    <property type="match status" value="1"/>
</dbReference>
<keyword evidence="5" id="KW-1185">Reference proteome</keyword>
<name>A0ABX8V3T7_9BURK</name>
<reference evidence="4 5" key="1">
    <citation type="submission" date="2021-07" db="EMBL/GenBank/DDBJ databases">
        <title>Paraburkholderia edwinii protects Aspergillus sp. from phenazines by acting as a toxin sponge.</title>
        <authorList>
            <person name="Dahlstrom K.M."/>
            <person name="Newman D.K."/>
        </authorList>
    </citation>
    <scope>NUCLEOTIDE SEQUENCE [LARGE SCALE GENOMIC DNA]</scope>
    <source>
        <strain evidence="4 5">Pe01</strain>
    </source>
</reference>
<dbReference type="Pfam" id="PF01804">
    <property type="entry name" value="Penicil_amidase"/>
    <property type="match status" value="1"/>
</dbReference>
<dbReference type="InterPro" id="IPR002692">
    <property type="entry name" value="S45"/>
</dbReference>
<dbReference type="InterPro" id="IPR014395">
    <property type="entry name" value="Pen/GL7ACA/AHL_acylase"/>
</dbReference>
<dbReference type="InterPro" id="IPR043146">
    <property type="entry name" value="Penicillin_amidase_N_B-knob"/>
</dbReference>
<organism evidence="4 5">
    <name type="scientific">Paraburkholderia edwinii</name>
    <dbReference type="NCBI Taxonomy" id="2861782"/>
    <lineage>
        <taxon>Bacteria</taxon>
        <taxon>Pseudomonadati</taxon>
        <taxon>Pseudomonadota</taxon>
        <taxon>Betaproteobacteria</taxon>
        <taxon>Burkholderiales</taxon>
        <taxon>Burkholderiaceae</taxon>
        <taxon>Paraburkholderia</taxon>
    </lineage>
</organism>
<evidence type="ECO:0000256" key="1">
    <source>
        <dbReference type="ARBA" id="ARBA00006586"/>
    </source>
</evidence>
<dbReference type="Gene3D" id="3.60.20.10">
    <property type="entry name" value="Glutamine Phosphoribosylpyrophosphate, subunit 1, domain 1"/>
    <property type="match status" value="1"/>
</dbReference>
<dbReference type="PANTHER" id="PTHR34218:SF4">
    <property type="entry name" value="ACYL-HOMOSERINE LACTONE ACYLASE QUIP"/>
    <property type="match status" value="1"/>
</dbReference>
<dbReference type="Proteomes" id="UP000826462">
    <property type="component" value="Chromosome 2"/>
</dbReference>
<proteinExistence type="inferred from homology"/>
<evidence type="ECO:0000313" key="4">
    <source>
        <dbReference type="EMBL" id="QYD73733.1"/>
    </source>
</evidence>
<dbReference type="InterPro" id="IPR023343">
    <property type="entry name" value="Penicillin_amidase_dom1"/>
</dbReference>